<dbReference type="Proteomes" id="UP001234178">
    <property type="component" value="Unassembled WGS sequence"/>
</dbReference>
<evidence type="ECO:0000313" key="2">
    <source>
        <dbReference type="EMBL" id="KAK4003978.1"/>
    </source>
</evidence>
<feature type="region of interest" description="Disordered" evidence="1">
    <location>
        <begin position="11"/>
        <end position="35"/>
    </location>
</feature>
<accession>A0ABQ9YU90</accession>
<protein>
    <submittedName>
        <fullName evidence="2">Uncharacterized protein</fullName>
    </submittedName>
</protein>
<keyword evidence="3" id="KW-1185">Reference proteome</keyword>
<sequence>MRPLSKVYVKEEREKVEERRKRKNRQKRRREFKDGLELHKHEGQSLIPRTYGNTKRANDGACVCTWSGLHSTLWLAFA</sequence>
<reference evidence="2 3" key="1">
    <citation type="journal article" date="2023" name="Nucleic Acids Res.">
        <title>The hologenome of Daphnia magna reveals possible DNA methylation and microbiome-mediated evolution of the host genome.</title>
        <authorList>
            <person name="Chaturvedi A."/>
            <person name="Li X."/>
            <person name="Dhandapani V."/>
            <person name="Marshall H."/>
            <person name="Kissane S."/>
            <person name="Cuenca-Cambronero M."/>
            <person name="Asole G."/>
            <person name="Calvet F."/>
            <person name="Ruiz-Romero M."/>
            <person name="Marangio P."/>
            <person name="Guigo R."/>
            <person name="Rago D."/>
            <person name="Mirbahai L."/>
            <person name="Eastwood N."/>
            <person name="Colbourne J.K."/>
            <person name="Zhou J."/>
            <person name="Mallon E."/>
            <person name="Orsini L."/>
        </authorList>
    </citation>
    <scope>NUCLEOTIDE SEQUENCE [LARGE SCALE GENOMIC DNA]</scope>
    <source>
        <strain evidence="2">LRV0_1</strain>
    </source>
</reference>
<organism evidence="2 3">
    <name type="scientific">Daphnia magna</name>
    <dbReference type="NCBI Taxonomy" id="35525"/>
    <lineage>
        <taxon>Eukaryota</taxon>
        <taxon>Metazoa</taxon>
        <taxon>Ecdysozoa</taxon>
        <taxon>Arthropoda</taxon>
        <taxon>Crustacea</taxon>
        <taxon>Branchiopoda</taxon>
        <taxon>Diplostraca</taxon>
        <taxon>Cladocera</taxon>
        <taxon>Anomopoda</taxon>
        <taxon>Daphniidae</taxon>
        <taxon>Daphnia</taxon>
    </lineage>
</organism>
<evidence type="ECO:0000313" key="3">
    <source>
        <dbReference type="Proteomes" id="UP001234178"/>
    </source>
</evidence>
<proteinExistence type="predicted"/>
<feature type="compositionally biased region" description="Basic residues" evidence="1">
    <location>
        <begin position="20"/>
        <end position="30"/>
    </location>
</feature>
<gene>
    <name evidence="2" type="ORF">OUZ56_005722</name>
</gene>
<evidence type="ECO:0000256" key="1">
    <source>
        <dbReference type="SAM" id="MobiDB-lite"/>
    </source>
</evidence>
<dbReference type="EMBL" id="JAOYFB010000001">
    <property type="protein sequence ID" value="KAK4003978.1"/>
    <property type="molecule type" value="Genomic_DNA"/>
</dbReference>
<name>A0ABQ9YU90_9CRUS</name>
<comment type="caution">
    <text evidence="2">The sequence shown here is derived from an EMBL/GenBank/DDBJ whole genome shotgun (WGS) entry which is preliminary data.</text>
</comment>